<reference evidence="2 3" key="1">
    <citation type="journal article" date="2018" name="Environ. Microbiol.">
        <title>Novel energy conservation strategies and behaviour of Pelotomaculum schinkii driving syntrophic propionate catabolism.</title>
        <authorList>
            <person name="Hidalgo-Ahumada C.A.P."/>
            <person name="Nobu M.K."/>
            <person name="Narihiro T."/>
            <person name="Tamaki H."/>
            <person name="Liu W.T."/>
            <person name="Kamagata Y."/>
            <person name="Stams A.J.M."/>
            <person name="Imachi H."/>
            <person name="Sousa D.Z."/>
        </authorList>
    </citation>
    <scope>NUCLEOTIDE SEQUENCE [LARGE SCALE GENOMIC DNA]</scope>
    <source>
        <strain evidence="2 3">HH</strain>
    </source>
</reference>
<feature type="domain" description="DUF2229" evidence="1">
    <location>
        <begin position="4"/>
        <end position="226"/>
    </location>
</feature>
<gene>
    <name evidence="2" type="ORF">Psch_00358</name>
</gene>
<proteinExistence type="predicted"/>
<dbReference type="Pfam" id="PF09989">
    <property type="entry name" value="DUF2229"/>
    <property type="match status" value="1"/>
</dbReference>
<dbReference type="PANTHER" id="PTHR32329">
    <property type="entry name" value="BIFUNCTIONAL PROTEIN [INCLUDES 2-HYDROXYACYL-COA DEHYDRATASE (N-TER) AND ITS ACTIVATOR DOMAIN (C_TERM)-RELATED"/>
    <property type="match status" value="1"/>
</dbReference>
<dbReference type="InterPro" id="IPR010327">
    <property type="entry name" value="FldB/FldC_alpha/beta"/>
</dbReference>
<dbReference type="EMBL" id="QFGA01000001">
    <property type="protein sequence ID" value="TEB06825.1"/>
    <property type="molecule type" value="Genomic_DNA"/>
</dbReference>
<keyword evidence="3" id="KW-1185">Reference proteome</keyword>
<evidence type="ECO:0000313" key="3">
    <source>
        <dbReference type="Proteomes" id="UP000298324"/>
    </source>
</evidence>
<dbReference type="InterPro" id="IPR051805">
    <property type="entry name" value="Dehydratase_Activator_Redct"/>
</dbReference>
<sequence length="333" mass="37685">MTIKVGIPGALLYYLYYPMWRTFFNELGVQVVTSGRTTKNILDQGTREALADACVPVKLFYGHVMDIKDKVDYLYIPRVVCLNRRTVYCPKFLGLPDMIRYSIKNVPPIIDVRMDTRQGRFAVVKAYLEIGKRLGAPILSVLLAYLKAVGVLHRYNRLLRKGWSPVQAMDFLENQAGGADFDGSAKSGLKFAVLGYPYAIYDSFISVNLIDKLRKYGVKVITAENIHPALLALQKNCSLPKRLFWTFSDRALKAAHFLFNQNKIDGVLHLTAFGCGPDSLLNKLIEMEAKKHSDIPFMTLMIDEQTGEAGMTTRLEAFVDMVRRRKEALACRK</sequence>
<comment type="caution">
    <text evidence="2">The sequence shown here is derived from an EMBL/GenBank/DDBJ whole genome shotgun (WGS) entry which is preliminary data.</text>
</comment>
<protein>
    <submittedName>
        <fullName evidence="2">2-hydroxyglutaryl-CoA dehydratase, D-component</fullName>
    </submittedName>
</protein>
<dbReference type="Gene3D" id="3.40.50.11900">
    <property type="match status" value="1"/>
</dbReference>
<dbReference type="Proteomes" id="UP000298324">
    <property type="component" value="Unassembled WGS sequence"/>
</dbReference>
<accession>A0A4Y7RCT0</accession>
<dbReference type="Pfam" id="PF06050">
    <property type="entry name" value="HGD-D"/>
    <property type="match status" value="1"/>
</dbReference>
<evidence type="ECO:0000313" key="2">
    <source>
        <dbReference type="EMBL" id="TEB06825.1"/>
    </source>
</evidence>
<dbReference type="InterPro" id="IPR018709">
    <property type="entry name" value="CoA_activase_DUF2229"/>
</dbReference>
<dbReference type="PANTHER" id="PTHR32329:SF2">
    <property type="entry name" value="BIFUNCTIONAL PROTEIN [INCLUDES 2-HYDROXYACYL-COA DEHYDRATASE (N-TER) AND ITS ACTIVATOR DOMAIN (C_TERM)"/>
    <property type="match status" value="1"/>
</dbReference>
<dbReference type="RefSeq" id="WP_190238953.1">
    <property type="nucleotide sequence ID" value="NZ_QFGA01000001.1"/>
</dbReference>
<organism evidence="2 3">
    <name type="scientific">Pelotomaculum schinkii</name>
    <dbReference type="NCBI Taxonomy" id="78350"/>
    <lineage>
        <taxon>Bacteria</taxon>
        <taxon>Bacillati</taxon>
        <taxon>Bacillota</taxon>
        <taxon>Clostridia</taxon>
        <taxon>Eubacteriales</taxon>
        <taxon>Desulfotomaculaceae</taxon>
        <taxon>Pelotomaculum</taxon>
    </lineage>
</organism>
<evidence type="ECO:0000259" key="1">
    <source>
        <dbReference type="Pfam" id="PF09989"/>
    </source>
</evidence>
<dbReference type="AlphaFoldDB" id="A0A4Y7RCT0"/>
<name>A0A4Y7RCT0_9FIRM</name>